<dbReference type="PROSITE" id="PS50883">
    <property type="entry name" value="EAL"/>
    <property type="match status" value="1"/>
</dbReference>
<evidence type="ECO:0000313" key="3">
    <source>
        <dbReference type="Proteomes" id="UP000676456"/>
    </source>
</evidence>
<proteinExistence type="predicted"/>
<dbReference type="CDD" id="cd01948">
    <property type="entry name" value="EAL"/>
    <property type="match status" value="1"/>
</dbReference>
<reference evidence="2 3" key="1">
    <citation type="submission" date="2021-05" db="EMBL/GenBank/DDBJ databases">
        <title>Novel Bacillus species.</title>
        <authorList>
            <person name="Liu G."/>
        </authorList>
    </citation>
    <scope>NUCLEOTIDE SEQUENCE [LARGE SCALE GENOMIC DNA]</scope>
    <source>
        <strain evidence="2 3">FJAT-49682</strain>
    </source>
</reference>
<comment type="caution">
    <text evidence="2">The sequence shown here is derived from an EMBL/GenBank/DDBJ whole genome shotgun (WGS) entry which is preliminary data.</text>
</comment>
<dbReference type="AlphaFoldDB" id="A0A942Z6B1"/>
<dbReference type="Pfam" id="PF00563">
    <property type="entry name" value="EAL"/>
    <property type="match status" value="1"/>
</dbReference>
<accession>A0A942Z6B1</accession>
<evidence type="ECO:0000313" key="2">
    <source>
        <dbReference type="EMBL" id="MBS4223831.1"/>
    </source>
</evidence>
<dbReference type="InterPro" id="IPR035919">
    <property type="entry name" value="EAL_sf"/>
</dbReference>
<dbReference type="Proteomes" id="UP000676456">
    <property type="component" value="Unassembled WGS sequence"/>
</dbReference>
<dbReference type="PANTHER" id="PTHR33121:SF70">
    <property type="entry name" value="SIGNALING PROTEIN YKOW"/>
    <property type="match status" value="1"/>
</dbReference>
<evidence type="ECO:0000259" key="1">
    <source>
        <dbReference type="PROSITE" id="PS50883"/>
    </source>
</evidence>
<dbReference type="InterPro" id="IPR050706">
    <property type="entry name" value="Cyclic-di-GMP_PDE-like"/>
</dbReference>
<dbReference type="RefSeq" id="WP_213098807.1">
    <property type="nucleotide sequence ID" value="NZ_JAGYPN010000002.1"/>
</dbReference>
<feature type="domain" description="EAL" evidence="1">
    <location>
        <begin position="87"/>
        <end position="329"/>
    </location>
</feature>
<dbReference type="SMART" id="SM00052">
    <property type="entry name" value="EAL"/>
    <property type="match status" value="1"/>
</dbReference>
<protein>
    <submittedName>
        <fullName evidence="2">EAL domain-containing protein</fullName>
    </submittedName>
</protein>
<keyword evidence="3" id="KW-1185">Reference proteome</keyword>
<dbReference type="PANTHER" id="PTHR33121">
    <property type="entry name" value="CYCLIC DI-GMP PHOSPHODIESTERASE PDEF"/>
    <property type="match status" value="1"/>
</dbReference>
<name>A0A942Z6B1_9BACI</name>
<gene>
    <name evidence="2" type="ORF">KHA91_13835</name>
</gene>
<dbReference type="InterPro" id="IPR001633">
    <property type="entry name" value="EAL_dom"/>
</dbReference>
<sequence>MGCNSCLIEDLQYEIKMNNDHNQSALLGIIKCLNSRKIEVTVKENILCITESGVKELLGLSMDGLNQQLISFRLHTQEWKPISEIEKMLEMQWVDEVIKKKLITCHFQPIVNVSGEIFAYEILSRFVKEDGTLIYPSDIFLAAKNRGRLYALDRLCRMTAVKYASCLKNKKAFINFIPTSIYSPEFCLQSTTRLANHLGMDPSQIVFEVVETEKVVDIAHLKKILAFYKEKGFEYALDDVGEGFSTIELLEDLKPHYMKLDMQYVRGVDSDLKKQQIAKQFLHKATETGSIPLAEGVEEIEEFEWLKQAGYQLFQGYLFGKPSPHAMDE</sequence>
<dbReference type="SUPFAM" id="SSF141868">
    <property type="entry name" value="EAL domain-like"/>
    <property type="match status" value="1"/>
</dbReference>
<dbReference type="EMBL" id="JAGYPN010000002">
    <property type="protein sequence ID" value="MBS4223831.1"/>
    <property type="molecule type" value="Genomic_DNA"/>
</dbReference>
<dbReference type="GO" id="GO:0071111">
    <property type="term" value="F:cyclic-guanylate-specific phosphodiesterase activity"/>
    <property type="evidence" value="ECO:0007669"/>
    <property type="project" value="InterPro"/>
</dbReference>
<dbReference type="Gene3D" id="3.20.20.450">
    <property type="entry name" value="EAL domain"/>
    <property type="match status" value="1"/>
</dbReference>
<organism evidence="2 3">
    <name type="scientific">Lederbergia citrea</name>
    <dbReference type="NCBI Taxonomy" id="2833581"/>
    <lineage>
        <taxon>Bacteria</taxon>
        <taxon>Bacillati</taxon>
        <taxon>Bacillota</taxon>
        <taxon>Bacilli</taxon>
        <taxon>Bacillales</taxon>
        <taxon>Bacillaceae</taxon>
        <taxon>Lederbergia</taxon>
    </lineage>
</organism>